<sequence length="1080" mass="120025">MKRNRRNGLAFFIFLSTLSVLTTQQVSAEERTSIERSEQTSNRSIDQSSNFSGQIVDESGISLPGATVIRLSDGKALSTDLDGKFILASTSDELTSEFQISFIGFDTKKVTLKRGEFVRIQLNSTSNMLNEVVVTALGIKRAEKKLGYSQQTIKSDDLERARSNSWSDALKGKVAGMSMLSSSSGPMNSTQIKLRGDRSLDLSSNGALVVVDGVILNNDLWGSGADSSYISNDAPVDYGNGLADLNPDDIESITVLKGPGAAALYGSRASNGVLMVTTKSGKKQKGLGVTFNSNVSFDVIQRWPDYQYEYGQGTGKSFDKEGNAYYSYGLSDDGGNTGSTSSAFGPKFDGQYFYQYDPLTEGQGEERTLWRPYKNNIKDFWRTGITTTNTLGFFGGNDKGDIRSTITHSKNEWIMPNTGVDRTTISTKAKYAVSKDITINANVSYSNRKSDNLPGTGYGNHTIGYFMIFQNPNVDLDWYRPIWKKGYDQIEQIHPFSSYIENPYLIAYETTNPINANTIKGSLSADIELAPKLQLMVRAALNSRNDKREQRRPYNTSKFGQGYFRTQQINFQEINTDFLLSYNNDDSDIFTYGASVGGNMMDSKYHDVSASVTGLVTPGVYMLSNGMNIPDTRVKDLNMKVNSLYGMASVGFNNKVFVDATLRNDWSSTLQKGNWSFMYPSVNTSFILNDIFNLPAVIDYSKLRVSYAEVGNGTKPYQTLLYYSNSAFASSATSPTTLHNDNLKPERTRSFEIGYEHKMFKNRLSFDVTLYQTKTKDQILTVPLNYATGYSRKVLNMGDIQNKGIELVVSATPVKTDNFRWNTTVNWAKNKNEILSLADGYEGGDEQVLAQAGNASIIAKVGGSTGDLYGYKFVRNEQGQIIYNSKGLPERPDAIEYIGSAYADWTMGWTNTLKYKNVTFSFTLDGQYGGNVYSQSHHKMSEQGKLKHTLHGREEGYIVGDGVVLNNDGTYSPNETKVDPATYYKEYYRRANLESNTFDASYIKLREVSLEYNFSKKVLDKLRLKKLSLSVFGRNLAMISDFPIFDPETAALNGSSMVPGVEMGQMPSPATYGFNLKLEL</sequence>
<dbReference type="InterPro" id="IPR023996">
    <property type="entry name" value="TonB-dep_OMP_SusC/RagA"/>
</dbReference>
<keyword evidence="7 10" id="KW-0472">Membrane</keyword>
<keyword evidence="6 11" id="KW-0798">TonB box</keyword>
<keyword evidence="3 10" id="KW-1134">Transmembrane beta strand</keyword>
<evidence type="ECO:0000256" key="7">
    <source>
        <dbReference type="ARBA" id="ARBA00023136"/>
    </source>
</evidence>
<evidence type="ECO:0000256" key="10">
    <source>
        <dbReference type="PROSITE-ProRule" id="PRU01360"/>
    </source>
</evidence>
<dbReference type="Proteomes" id="UP000488936">
    <property type="component" value="Unassembled WGS sequence"/>
</dbReference>
<evidence type="ECO:0000256" key="3">
    <source>
        <dbReference type="ARBA" id="ARBA00022452"/>
    </source>
</evidence>
<dbReference type="InterPro" id="IPR023997">
    <property type="entry name" value="TonB-dep_OMP_SusC/RagA_CS"/>
</dbReference>
<comment type="caution">
    <text evidence="16">The sequence shown here is derived from an EMBL/GenBank/DDBJ whole genome shotgun (WGS) entry which is preliminary data.</text>
</comment>
<dbReference type="EMBL" id="WMJY01000003">
    <property type="protein sequence ID" value="MTH28794.1"/>
    <property type="molecule type" value="Genomic_DNA"/>
</dbReference>
<dbReference type="PROSITE" id="PS52016">
    <property type="entry name" value="TONB_DEPENDENT_REC_3"/>
    <property type="match status" value="1"/>
</dbReference>
<dbReference type="SUPFAM" id="SSF56935">
    <property type="entry name" value="Porins"/>
    <property type="match status" value="1"/>
</dbReference>
<feature type="signal peptide" evidence="13">
    <location>
        <begin position="1"/>
        <end position="28"/>
    </location>
</feature>
<dbReference type="PANTHER" id="PTHR30069">
    <property type="entry name" value="TONB-DEPENDENT OUTER MEMBRANE RECEPTOR"/>
    <property type="match status" value="1"/>
</dbReference>
<feature type="region of interest" description="Disordered" evidence="12">
    <location>
        <begin position="31"/>
        <end position="50"/>
    </location>
</feature>
<comment type="similarity">
    <text evidence="10 11">Belongs to the TonB-dependent receptor family.</text>
</comment>
<evidence type="ECO:0000256" key="12">
    <source>
        <dbReference type="SAM" id="MobiDB-lite"/>
    </source>
</evidence>
<comment type="subcellular location">
    <subcellularLocation>
        <location evidence="1 10">Cell outer membrane</location>
        <topology evidence="1 10">Multi-pass membrane protein</topology>
    </subcellularLocation>
</comment>
<reference evidence="16 17" key="1">
    <citation type="journal article" date="2006" name="Int. J. Syst. Evol. Microbiol.">
        <title>Myroides pelagicus sp. nov., isolated from seawater in Thailand.</title>
        <authorList>
            <person name="Yoon J."/>
            <person name="Maneerat S."/>
            <person name="Kawai F."/>
            <person name="Yokota A."/>
        </authorList>
    </citation>
    <scope>NUCLEOTIDE SEQUENCE [LARGE SCALE GENOMIC DNA]</scope>
    <source>
        <strain evidence="16 17">SM1T</strain>
    </source>
</reference>
<dbReference type="NCBIfam" id="TIGR04056">
    <property type="entry name" value="OMP_RagA_SusC"/>
    <property type="match status" value="1"/>
</dbReference>
<evidence type="ECO:0000256" key="13">
    <source>
        <dbReference type="SAM" id="SignalP"/>
    </source>
</evidence>
<feature type="domain" description="TonB-dependent receptor-like beta-barrel" evidence="14">
    <location>
        <begin position="479"/>
        <end position="917"/>
    </location>
</feature>
<keyword evidence="2 10" id="KW-0813">Transport</keyword>
<protein>
    <submittedName>
        <fullName evidence="16">SusC/RagA family TonB-linked outer membrane protein</fullName>
    </submittedName>
</protein>
<evidence type="ECO:0000259" key="14">
    <source>
        <dbReference type="Pfam" id="PF00593"/>
    </source>
</evidence>
<keyword evidence="5 13" id="KW-0732">Signal</keyword>
<evidence type="ECO:0000256" key="1">
    <source>
        <dbReference type="ARBA" id="ARBA00004571"/>
    </source>
</evidence>
<keyword evidence="9 10" id="KW-0998">Cell outer membrane</keyword>
<keyword evidence="17" id="KW-1185">Reference proteome</keyword>
<organism evidence="16 17">
    <name type="scientific">Myroides pelagicus</name>
    <dbReference type="NCBI Taxonomy" id="270914"/>
    <lineage>
        <taxon>Bacteria</taxon>
        <taxon>Pseudomonadati</taxon>
        <taxon>Bacteroidota</taxon>
        <taxon>Flavobacteriia</taxon>
        <taxon>Flavobacteriales</taxon>
        <taxon>Flavobacteriaceae</taxon>
        <taxon>Myroides</taxon>
    </lineage>
</organism>
<dbReference type="Pfam" id="PF07715">
    <property type="entry name" value="Plug"/>
    <property type="match status" value="1"/>
</dbReference>
<evidence type="ECO:0000256" key="9">
    <source>
        <dbReference type="ARBA" id="ARBA00023237"/>
    </source>
</evidence>
<dbReference type="InterPro" id="IPR037066">
    <property type="entry name" value="Plug_dom_sf"/>
</dbReference>
<dbReference type="GO" id="GO:0044718">
    <property type="term" value="P:siderophore transmembrane transport"/>
    <property type="evidence" value="ECO:0007669"/>
    <property type="project" value="TreeGrafter"/>
</dbReference>
<proteinExistence type="inferred from homology"/>
<dbReference type="InterPro" id="IPR036942">
    <property type="entry name" value="Beta-barrel_TonB_sf"/>
</dbReference>
<dbReference type="GO" id="GO:0015344">
    <property type="term" value="F:siderophore uptake transmembrane transporter activity"/>
    <property type="evidence" value="ECO:0007669"/>
    <property type="project" value="TreeGrafter"/>
</dbReference>
<dbReference type="PANTHER" id="PTHR30069:SF29">
    <property type="entry name" value="HEMOGLOBIN AND HEMOGLOBIN-HAPTOGLOBIN-BINDING PROTEIN 1-RELATED"/>
    <property type="match status" value="1"/>
</dbReference>
<dbReference type="GO" id="GO:0009279">
    <property type="term" value="C:cell outer membrane"/>
    <property type="evidence" value="ECO:0007669"/>
    <property type="project" value="UniProtKB-SubCell"/>
</dbReference>
<feature type="chain" id="PRO_5029789771" evidence="13">
    <location>
        <begin position="29"/>
        <end position="1080"/>
    </location>
</feature>
<dbReference type="InterPro" id="IPR000531">
    <property type="entry name" value="Beta-barrel_TonB"/>
</dbReference>
<evidence type="ECO:0000256" key="8">
    <source>
        <dbReference type="ARBA" id="ARBA00023170"/>
    </source>
</evidence>
<accession>A0A7K1GKQ0</accession>
<evidence type="ECO:0000256" key="4">
    <source>
        <dbReference type="ARBA" id="ARBA00022692"/>
    </source>
</evidence>
<dbReference type="SUPFAM" id="SSF49464">
    <property type="entry name" value="Carboxypeptidase regulatory domain-like"/>
    <property type="match status" value="1"/>
</dbReference>
<evidence type="ECO:0000259" key="15">
    <source>
        <dbReference type="Pfam" id="PF07715"/>
    </source>
</evidence>
<dbReference type="RefSeq" id="WP_155034778.1">
    <property type="nucleotide sequence ID" value="NZ_JAYMMG010000010.1"/>
</dbReference>
<keyword evidence="4 10" id="KW-0812">Transmembrane</keyword>
<feature type="compositionally biased region" description="Polar residues" evidence="12">
    <location>
        <begin position="39"/>
        <end position="50"/>
    </location>
</feature>
<dbReference type="InterPro" id="IPR039426">
    <property type="entry name" value="TonB-dep_rcpt-like"/>
</dbReference>
<dbReference type="InterPro" id="IPR008969">
    <property type="entry name" value="CarboxyPept-like_regulatory"/>
</dbReference>
<dbReference type="Pfam" id="PF00593">
    <property type="entry name" value="TonB_dep_Rec_b-barrel"/>
    <property type="match status" value="1"/>
</dbReference>
<dbReference type="Pfam" id="PF13715">
    <property type="entry name" value="CarbopepD_reg_2"/>
    <property type="match status" value="1"/>
</dbReference>
<dbReference type="Gene3D" id="2.170.130.10">
    <property type="entry name" value="TonB-dependent receptor, plug domain"/>
    <property type="match status" value="1"/>
</dbReference>
<evidence type="ECO:0000256" key="2">
    <source>
        <dbReference type="ARBA" id="ARBA00022448"/>
    </source>
</evidence>
<evidence type="ECO:0000313" key="17">
    <source>
        <dbReference type="Proteomes" id="UP000488936"/>
    </source>
</evidence>
<dbReference type="InterPro" id="IPR012910">
    <property type="entry name" value="Plug_dom"/>
</dbReference>
<dbReference type="OrthoDB" id="9768177at2"/>
<keyword evidence="8" id="KW-0675">Receptor</keyword>
<name>A0A7K1GKQ0_9FLAO</name>
<dbReference type="Gene3D" id="2.40.170.20">
    <property type="entry name" value="TonB-dependent receptor, beta-barrel domain"/>
    <property type="match status" value="1"/>
</dbReference>
<evidence type="ECO:0000256" key="6">
    <source>
        <dbReference type="ARBA" id="ARBA00023077"/>
    </source>
</evidence>
<evidence type="ECO:0000256" key="5">
    <source>
        <dbReference type="ARBA" id="ARBA00022729"/>
    </source>
</evidence>
<dbReference type="AlphaFoldDB" id="A0A7K1GKQ0"/>
<feature type="domain" description="TonB-dependent receptor plug" evidence="15">
    <location>
        <begin position="145"/>
        <end position="273"/>
    </location>
</feature>
<gene>
    <name evidence="16" type="ORF">GJV77_02480</name>
</gene>
<evidence type="ECO:0000313" key="16">
    <source>
        <dbReference type="EMBL" id="MTH28794.1"/>
    </source>
</evidence>
<evidence type="ECO:0000256" key="11">
    <source>
        <dbReference type="RuleBase" id="RU003357"/>
    </source>
</evidence>
<dbReference type="NCBIfam" id="TIGR04057">
    <property type="entry name" value="SusC_RagA_signa"/>
    <property type="match status" value="1"/>
</dbReference>